<dbReference type="SMART" id="SM00387">
    <property type="entry name" value="HATPase_c"/>
    <property type="match status" value="1"/>
</dbReference>
<keyword evidence="7" id="KW-0732">Signal</keyword>
<dbReference type="Gene3D" id="3.40.50.2300">
    <property type="match status" value="1"/>
</dbReference>
<dbReference type="InterPro" id="IPR004358">
    <property type="entry name" value="Sig_transdc_His_kin-like_C"/>
</dbReference>
<dbReference type="AlphaFoldDB" id="A0A1Y5Q2L0"/>
<evidence type="ECO:0000256" key="5">
    <source>
        <dbReference type="PROSITE-ProRule" id="PRU00169"/>
    </source>
</evidence>
<evidence type="ECO:0000256" key="3">
    <source>
        <dbReference type="ARBA" id="ARBA00022553"/>
    </source>
</evidence>
<dbReference type="CDD" id="cd17546">
    <property type="entry name" value="REC_hyHK_CKI1_RcsC-like"/>
    <property type="match status" value="1"/>
</dbReference>
<dbReference type="PANTHER" id="PTHR45339">
    <property type="entry name" value="HYBRID SIGNAL TRANSDUCTION HISTIDINE KINASE J"/>
    <property type="match status" value="1"/>
</dbReference>
<dbReference type="PROSITE" id="PS50110">
    <property type="entry name" value="RESPONSE_REGULATORY"/>
    <property type="match status" value="1"/>
</dbReference>
<evidence type="ECO:0000256" key="6">
    <source>
        <dbReference type="SAM" id="Phobius"/>
    </source>
</evidence>
<dbReference type="InterPro" id="IPR015943">
    <property type="entry name" value="WD40/YVTN_repeat-like_dom_sf"/>
</dbReference>
<dbReference type="InterPro" id="IPR011006">
    <property type="entry name" value="CheY-like_superfamily"/>
</dbReference>
<keyword evidence="6" id="KW-0472">Membrane</keyword>
<dbReference type="InterPro" id="IPR011110">
    <property type="entry name" value="Reg_prop"/>
</dbReference>
<dbReference type="Pfam" id="PF02518">
    <property type="entry name" value="HATPase_c"/>
    <property type="match status" value="1"/>
</dbReference>
<dbReference type="SMART" id="SM00388">
    <property type="entry name" value="HisKA"/>
    <property type="match status" value="1"/>
</dbReference>
<dbReference type="FunFam" id="1.10.287.130:FF:000028">
    <property type="entry name" value="Hybrid signal transduction histidine kinase"/>
    <property type="match status" value="1"/>
</dbReference>
<dbReference type="InterPro" id="IPR005467">
    <property type="entry name" value="His_kinase_dom"/>
</dbReference>
<dbReference type="Gene3D" id="2.60.40.10">
    <property type="entry name" value="Immunoglobulins"/>
    <property type="match status" value="1"/>
</dbReference>
<proteinExistence type="predicted"/>
<feature type="modified residue" description="4-aspartylphosphate" evidence="5">
    <location>
        <position position="1107"/>
    </location>
</feature>
<dbReference type="GO" id="GO:0000155">
    <property type="term" value="F:phosphorelay sensor kinase activity"/>
    <property type="evidence" value="ECO:0007669"/>
    <property type="project" value="InterPro"/>
</dbReference>
<dbReference type="Gene3D" id="1.10.287.130">
    <property type="match status" value="1"/>
</dbReference>
<dbReference type="CDD" id="cd00082">
    <property type="entry name" value="HisKA"/>
    <property type="match status" value="1"/>
</dbReference>
<dbReference type="PANTHER" id="PTHR45339:SF1">
    <property type="entry name" value="HYBRID SIGNAL TRANSDUCTION HISTIDINE KINASE J"/>
    <property type="match status" value="1"/>
</dbReference>
<evidence type="ECO:0000256" key="1">
    <source>
        <dbReference type="ARBA" id="ARBA00000085"/>
    </source>
</evidence>
<evidence type="ECO:0000256" key="7">
    <source>
        <dbReference type="SAM" id="SignalP"/>
    </source>
</evidence>
<keyword evidence="4" id="KW-0902">Two-component regulatory system</keyword>
<feature type="transmembrane region" description="Helical" evidence="6">
    <location>
        <begin position="763"/>
        <end position="784"/>
    </location>
</feature>
<accession>A0A1Y5Q2L0</accession>
<sequence length="1180" mass="128517">MRCVCLALLWLLPILGTVARADVPATPQPRQLEVVDGLPSTGINAFAEDHLGYLWLASRDGLARFDGRNYRIWRAEDGLRDNLVWSLHVDAQNRLWMGTQSAGLVMLSADRRSFRYFDRDTLPQLGSNTIWSITSTQDGSVWFGTPTAGLYRLAADGGLQQFMPTPGRGGGLPSASVAYLAVTPDGVLWVGTKGGLARWTGSGFECEGLDVLPSPRINGLKVDREGRLWIATNGGVAVRQADGRFERMTWPGAQPTDVLNMMQFAADGNYWLDTRLGLGRSRDGGPVRDVALYSVQERGRVRPNWVTAHEDRDGGLWFASTNAGLWHLPPNWRQFSVLTRRLDDPASLRNPYALALAASASGGIWMVGTRGALDRLDPETGEVEHHLQPVDGSNWPQSVVEDANGRVWIGSLDALVRYDPGDRSVRRWHDGDAADAAMPGDGDMLRSCNGGRLWVYSEDGGLQQRDAEGRVLLRVHPGQQGLPAAVLEDMQCGPDGQLWLSSATGLVSWQPQAQLFLPVRGGPSDHAYAFDATATGVVWVAALGRLDRYRWNDGQLLREASIGTGQGFPGLAANGLAVDGNGVAWASSARGLIRVDPASGSVRLYGVHDGLPGQEFRRRSLVRARTGQMAGGTPEGVVLFEPALVKPSGRQPPLVIERVSVRRGDVEHDLTWQSPLEIRDGDRDLRIVTRLLSFADSANNSYRFRLNGYDTGWVEVGSSGERVFSRLPPGHYRLEVQAATSDRVWSQVQTLAFDVQPPWWRSAWALVFWLALAAAAVTALVAVYRARMRRRNEWQLAVQKRQLAEQASLAKTRFLATLGHEVRTPMTGVLGMTELLLDTSLDTTQRRYADSIQQAGTHLLRLVNDTLDLARIEAGRLELEARPFELTPLLDGIAGLMAPVAEKRGLHFVRERRPPMPVLVTGDATRLRQILMNLLNNAIKFTERGQVGLDAELLPDGAGLRLVVSDTGPGIHADQQKRLFHRFEQGDGPRTASRYGGSGLGLAICQELAVAMGGHIRIDSRLGAGARFIVELPLPWRLQPATAAAPAMPAAAPKQALRILLVEDDPTVADVISHLLRARGHEVVHVLHGLAALSEVAAQSFDVGLLDLDLPLLDGLALARQLRELGCGFPLIAVTARSDADAERQALAAGFDGFRRKPVTGEMLVEAIGAACAQAAPEHP</sequence>
<keyword evidence="3 5" id="KW-0597">Phosphoprotein</keyword>
<dbReference type="SUPFAM" id="SSF63829">
    <property type="entry name" value="Calcium-dependent phosphotriesterase"/>
    <property type="match status" value="3"/>
</dbReference>
<feature type="chain" id="PRO_5012644621" description="histidine kinase" evidence="7">
    <location>
        <begin position="22"/>
        <end position="1180"/>
    </location>
</feature>
<dbReference type="EC" id="2.7.13.3" evidence="2"/>
<dbReference type="PRINTS" id="PR00344">
    <property type="entry name" value="BCTRLSENSOR"/>
</dbReference>
<keyword evidence="6" id="KW-1133">Transmembrane helix</keyword>
<dbReference type="InterPro" id="IPR013783">
    <property type="entry name" value="Ig-like_fold"/>
</dbReference>
<dbReference type="Pfam" id="PF00512">
    <property type="entry name" value="HisKA"/>
    <property type="match status" value="1"/>
</dbReference>
<evidence type="ECO:0000256" key="4">
    <source>
        <dbReference type="ARBA" id="ARBA00023012"/>
    </source>
</evidence>
<keyword evidence="6" id="KW-0812">Transmembrane</keyword>
<name>A0A1Y5Q2L0_9GAMM</name>
<evidence type="ECO:0000313" key="10">
    <source>
        <dbReference type="EMBL" id="SBV36522.1"/>
    </source>
</evidence>
<dbReference type="FunFam" id="3.30.565.10:FF:000010">
    <property type="entry name" value="Sensor histidine kinase RcsC"/>
    <property type="match status" value="1"/>
</dbReference>
<dbReference type="InterPro" id="IPR036890">
    <property type="entry name" value="HATPase_C_sf"/>
</dbReference>
<feature type="domain" description="Response regulatory" evidence="9">
    <location>
        <begin position="1058"/>
        <end position="1172"/>
    </location>
</feature>
<organism evidence="10">
    <name type="scientific">uncultured Stenotrophomonas sp</name>
    <dbReference type="NCBI Taxonomy" id="165438"/>
    <lineage>
        <taxon>Bacteria</taxon>
        <taxon>Pseudomonadati</taxon>
        <taxon>Pseudomonadota</taxon>
        <taxon>Gammaproteobacteria</taxon>
        <taxon>Lysobacterales</taxon>
        <taxon>Lysobacteraceae</taxon>
        <taxon>Stenotrophomonas</taxon>
        <taxon>environmental samples</taxon>
    </lineage>
</organism>
<feature type="domain" description="Histidine kinase" evidence="8">
    <location>
        <begin position="817"/>
        <end position="1036"/>
    </location>
</feature>
<evidence type="ECO:0000256" key="2">
    <source>
        <dbReference type="ARBA" id="ARBA00012438"/>
    </source>
</evidence>
<dbReference type="Pfam" id="PF07494">
    <property type="entry name" value="Reg_prop"/>
    <property type="match status" value="3"/>
</dbReference>
<gene>
    <name evidence="10" type="ORF">STPYR_11452</name>
</gene>
<dbReference type="InterPro" id="IPR003661">
    <property type="entry name" value="HisK_dim/P_dom"/>
</dbReference>
<reference evidence="10" key="1">
    <citation type="submission" date="2016-03" db="EMBL/GenBank/DDBJ databases">
        <authorList>
            <person name="Ploux O."/>
        </authorList>
    </citation>
    <scope>NUCLEOTIDE SEQUENCE</scope>
    <source>
        <strain evidence="10">UC10</strain>
    </source>
</reference>
<dbReference type="Pfam" id="PF07495">
    <property type="entry name" value="Y_Y_Y"/>
    <property type="match status" value="1"/>
</dbReference>
<dbReference type="InterPro" id="IPR001789">
    <property type="entry name" value="Sig_transdc_resp-reg_receiver"/>
</dbReference>
<dbReference type="PROSITE" id="PS50109">
    <property type="entry name" value="HIS_KIN"/>
    <property type="match status" value="1"/>
</dbReference>
<feature type="signal peptide" evidence="7">
    <location>
        <begin position="1"/>
        <end position="21"/>
    </location>
</feature>
<protein>
    <recommendedName>
        <fullName evidence="2">histidine kinase</fullName>
        <ecNumber evidence="2">2.7.13.3</ecNumber>
    </recommendedName>
</protein>
<evidence type="ECO:0000259" key="8">
    <source>
        <dbReference type="PROSITE" id="PS50109"/>
    </source>
</evidence>
<dbReference type="CDD" id="cd16922">
    <property type="entry name" value="HATPase_EvgS-ArcB-TorS-like"/>
    <property type="match status" value="1"/>
</dbReference>
<dbReference type="InterPro" id="IPR003594">
    <property type="entry name" value="HATPase_dom"/>
</dbReference>
<dbReference type="SUPFAM" id="SSF55874">
    <property type="entry name" value="ATPase domain of HSP90 chaperone/DNA topoisomerase II/histidine kinase"/>
    <property type="match status" value="1"/>
</dbReference>
<comment type="catalytic activity">
    <reaction evidence="1">
        <text>ATP + protein L-histidine = ADP + protein N-phospho-L-histidine.</text>
        <dbReference type="EC" id="2.7.13.3"/>
    </reaction>
</comment>
<dbReference type="Gene3D" id="3.30.565.10">
    <property type="entry name" value="Histidine kinase-like ATPase, C-terminal domain"/>
    <property type="match status" value="1"/>
</dbReference>
<dbReference type="EMBL" id="FLTS01000001">
    <property type="protein sequence ID" value="SBV36522.1"/>
    <property type="molecule type" value="Genomic_DNA"/>
</dbReference>
<dbReference type="SUPFAM" id="SSF52172">
    <property type="entry name" value="CheY-like"/>
    <property type="match status" value="1"/>
</dbReference>
<dbReference type="Gene3D" id="2.130.10.10">
    <property type="entry name" value="YVTN repeat-like/Quinoprotein amine dehydrogenase"/>
    <property type="match status" value="3"/>
</dbReference>
<dbReference type="InterPro" id="IPR036097">
    <property type="entry name" value="HisK_dim/P_sf"/>
</dbReference>
<evidence type="ECO:0000259" key="9">
    <source>
        <dbReference type="PROSITE" id="PS50110"/>
    </source>
</evidence>
<dbReference type="SUPFAM" id="SSF47384">
    <property type="entry name" value="Homodimeric domain of signal transducing histidine kinase"/>
    <property type="match status" value="1"/>
</dbReference>
<dbReference type="Pfam" id="PF00072">
    <property type="entry name" value="Response_reg"/>
    <property type="match status" value="1"/>
</dbReference>
<dbReference type="SMART" id="SM00448">
    <property type="entry name" value="REC"/>
    <property type="match status" value="1"/>
</dbReference>
<dbReference type="InterPro" id="IPR011123">
    <property type="entry name" value="Y_Y_Y"/>
</dbReference>